<dbReference type="PANTHER" id="PTHR24567:SF26">
    <property type="entry name" value="REGULATORY PROTEIN YEIL"/>
    <property type="match status" value="1"/>
</dbReference>
<evidence type="ECO:0000259" key="4">
    <source>
        <dbReference type="PROSITE" id="PS50042"/>
    </source>
</evidence>
<keyword evidence="1" id="KW-0805">Transcription regulation</keyword>
<dbReference type="SMART" id="SM00100">
    <property type="entry name" value="cNMP"/>
    <property type="match status" value="1"/>
</dbReference>
<dbReference type="GO" id="GO:0003700">
    <property type="term" value="F:DNA-binding transcription factor activity"/>
    <property type="evidence" value="ECO:0007669"/>
    <property type="project" value="TreeGrafter"/>
</dbReference>
<evidence type="ECO:0000259" key="5">
    <source>
        <dbReference type="PROSITE" id="PS51063"/>
    </source>
</evidence>
<dbReference type="Pfam" id="PF13545">
    <property type="entry name" value="HTH_Crp_2"/>
    <property type="match status" value="1"/>
</dbReference>
<dbReference type="GO" id="GO:0003677">
    <property type="term" value="F:DNA binding"/>
    <property type="evidence" value="ECO:0007669"/>
    <property type="project" value="UniProtKB-KW"/>
</dbReference>
<dbReference type="PANTHER" id="PTHR24567">
    <property type="entry name" value="CRP FAMILY TRANSCRIPTIONAL REGULATORY PROTEIN"/>
    <property type="match status" value="1"/>
</dbReference>
<dbReference type="Gene3D" id="1.10.10.10">
    <property type="entry name" value="Winged helix-like DNA-binding domain superfamily/Winged helix DNA-binding domain"/>
    <property type="match status" value="1"/>
</dbReference>
<accession>A0A7X0J1T4</accession>
<dbReference type="Proteomes" id="UP000521017">
    <property type="component" value="Unassembled WGS sequence"/>
</dbReference>
<dbReference type="InterPro" id="IPR036388">
    <property type="entry name" value="WH-like_DNA-bd_sf"/>
</dbReference>
<comment type="caution">
    <text evidence="6">The sequence shown here is derived from an EMBL/GenBank/DDBJ whole genome shotgun (WGS) entry which is preliminary data.</text>
</comment>
<sequence>MKECKSTCDLNTCFLCKNCLSEWLPAIDSHRKNFEVKKGEQIFKEGDPAKGIYFIYKGTAKVHKRWDKEKDLIIRFAKKGDMLGYLGLGNDPIYPVSTTALEPMVVCYLEMTFFEATLAVNTGFTYKLMRFFANELQESEKRMRNLAHMSVKARIAQAFLALKDQFGTDQNGLIGIEVTKQDVSSYAGVSYETLFKVSQELVQLKIIELQGKAITIIDPKQLLQIVKADNQ</sequence>
<feature type="domain" description="HTH crp-type" evidence="5">
    <location>
        <begin position="149"/>
        <end position="220"/>
    </location>
</feature>
<evidence type="ECO:0000313" key="6">
    <source>
        <dbReference type="EMBL" id="MBB6499365.1"/>
    </source>
</evidence>
<gene>
    <name evidence="6" type="ORF">HDF25_001506</name>
</gene>
<dbReference type="PROSITE" id="PS50042">
    <property type="entry name" value="CNMP_BINDING_3"/>
    <property type="match status" value="1"/>
</dbReference>
<dbReference type="CDD" id="cd00038">
    <property type="entry name" value="CAP_ED"/>
    <property type="match status" value="1"/>
</dbReference>
<dbReference type="GO" id="GO:0005829">
    <property type="term" value="C:cytosol"/>
    <property type="evidence" value="ECO:0007669"/>
    <property type="project" value="TreeGrafter"/>
</dbReference>
<proteinExistence type="predicted"/>
<keyword evidence="2" id="KW-0238">DNA-binding</keyword>
<dbReference type="InterPro" id="IPR036390">
    <property type="entry name" value="WH_DNA-bd_sf"/>
</dbReference>
<evidence type="ECO:0000256" key="1">
    <source>
        <dbReference type="ARBA" id="ARBA00023015"/>
    </source>
</evidence>
<dbReference type="InterPro" id="IPR012318">
    <property type="entry name" value="HTH_CRP"/>
</dbReference>
<organism evidence="6 7">
    <name type="scientific">Pedobacter cryoconitis</name>
    <dbReference type="NCBI Taxonomy" id="188932"/>
    <lineage>
        <taxon>Bacteria</taxon>
        <taxon>Pseudomonadati</taxon>
        <taxon>Bacteroidota</taxon>
        <taxon>Sphingobacteriia</taxon>
        <taxon>Sphingobacteriales</taxon>
        <taxon>Sphingobacteriaceae</taxon>
        <taxon>Pedobacter</taxon>
    </lineage>
</organism>
<dbReference type="InterPro" id="IPR018490">
    <property type="entry name" value="cNMP-bd_dom_sf"/>
</dbReference>
<dbReference type="InterPro" id="IPR014710">
    <property type="entry name" value="RmlC-like_jellyroll"/>
</dbReference>
<keyword evidence="3" id="KW-0804">Transcription</keyword>
<evidence type="ECO:0000256" key="2">
    <source>
        <dbReference type="ARBA" id="ARBA00023125"/>
    </source>
</evidence>
<dbReference type="EMBL" id="JACHCC010000003">
    <property type="protein sequence ID" value="MBB6499365.1"/>
    <property type="molecule type" value="Genomic_DNA"/>
</dbReference>
<dbReference type="SUPFAM" id="SSF51206">
    <property type="entry name" value="cAMP-binding domain-like"/>
    <property type="match status" value="1"/>
</dbReference>
<dbReference type="Gene3D" id="2.60.120.10">
    <property type="entry name" value="Jelly Rolls"/>
    <property type="match status" value="1"/>
</dbReference>
<dbReference type="SUPFAM" id="SSF46785">
    <property type="entry name" value="Winged helix' DNA-binding domain"/>
    <property type="match status" value="1"/>
</dbReference>
<feature type="domain" description="Cyclic nucleotide-binding" evidence="4">
    <location>
        <begin position="32"/>
        <end position="135"/>
    </location>
</feature>
<dbReference type="AlphaFoldDB" id="A0A7X0J1T4"/>
<reference evidence="6 7" key="1">
    <citation type="submission" date="2020-08" db="EMBL/GenBank/DDBJ databases">
        <title>Genomic Encyclopedia of Type Strains, Phase IV (KMG-V): Genome sequencing to study the core and pangenomes of soil and plant-associated prokaryotes.</title>
        <authorList>
            <person name="Whitman W."/>
        </authorList>
    </citation>
    <scope>NUCLEOTIDE SEQUENCE [LARGE SCALE GENOMIC DNA]</scope>
    <source>
        <strain evidence="6 7">M2T3</strain>
    </source>
</reference>
<name>A0A7X0J1T4_9SPHI</name>
<evidence type="ECO:0000313" key="7">
    <source>
        <dbReference type="Proteomes" id="UP000521017"/>
    </source>
</evidence>
<evidence type="ECO:0000256" key="3">
    <source>
        <dbReference type="ARBA" id="ARBA00023163"/>
    </source>
</evidence>
<dbReference type="RefSeq" id="WP_184624090.1">
    <property type="nucleotide sequence ID" value="NZ_JACHCC010000003.1"/>
</dbReference>
<dbReference type="PROSITE" id="PS51063">
    <property type="entry name" value="HTH_CRP_2"/>
    <property type="match status" value="1"/>
</dbReference>
<dbReference type="InterPro" id="IPR050397">
    <property type="entry name" value="Env_Response_Regulators"/>
</dbReference>
<dbReference type="InterPro" id="IPR000595">
    <property type="entry name" value="cNMP-bd_dom"/>
</dbReference>
<dbReference type="Pfam" id="PF00027">
    <property type="entry name" value="cNMP_binding"/>
    <property type="match status" value="1"/>
</dbReference>
<protein>
    <submittedName>
        <fullName evidence="6">CRP/FNR family transcriptional regulator</fullName>
    </submittedName>
</protein>